<sequence length="414" mass="45651">MSRQSMAPQRNLSLTEELEKLEQSITLTMQEIDHNFSRAHRIVTTGILPIVEQYGKHSEAVWEGSKFWKQFFEASANVSLSGYEAPEPEESLVQEDTQESQLYDDETEEDETVTGQTATPPRPASAQDDDDAESTITFDSPSLGHSTPRAPPSTTKGKSKHAPMEKEPKFAGLSSPYEDLRKEMEGSKTPVLEPVTPGKTQFLPDMTGQLDSSPFVQPTTGKKARWGPGYTNDPLLHRVLDKTYRVQATPIVSPRKYKPTGAFTPRTTERTAPTPGGATSRLPRWTDEDSSPPSSPAPQLRVDIFSPAKTPRTPGISVQTPGKGRVPMSINRTGDIFDDSEDEEEHDLGFSPPKTIQFHIPQSKLLQTPAREASRRIVDDLLMTAGGDITDSTGGMDEDSPSVVRRQVDLDDSF</sequence>
<keyword evidence="15" id="KW-0131">Cell cycle</keyword>
<dbReference type="GO" id="GO:0042729">
    <property type="term" value="C:DASH complex"/>
    <property type="evidence" value="ECO:0007669"/>
    <property type="project" value="InterPro"/>
</dbReference>
<evidence type="ECO:0000256" key="11">
    <source>
        <dbReference type="ARBA" id="ARBA00022829"/>
    </source>
</evidence>
<evidence type="ECO:0000256" key="12">
    <source>
        <dbReference type="ARBA" id="ARBA00022838"/>
    </source>
</evidence>
<reference evidence="19" key="1">
    <citation type="journal article" date="2021" name="BMC Genomics">
        <title>Chromosome-level genome assembly and manually-curated proteome of model necrotroph Parastagonospora nodorum Sn15 reveals a genome-wide trove of candidate effector homologs, and redundancy of virulence-related functions within an accessory chromosome.</title>
        <authorList>
            <person name="Bertazzoni S."/>
            <person name="Jones D.A.B."/>
            <person name="Phan H.T."/>
            <person name="Tan K.-C."/>
            <person name="Hane J.K."/>
        </authorList>
    </citation>
    <scope>NUCLEOTIDE SEQUENCE [LARGE SCALE GENOMIC DNA]</scope>
    <source>
        <strain evidence="19">SN15 / ATCC MYA-4574 / FGSC 10173)</strain>
    </source>
</reference>
<dbReference type="PANTHER" id="PTHR28200">
    <property type="entry name" value="DASH COMPLEX SUBUNIT ASK1"/>
    <property type="match status" value="1"/>
</dbReference>
<evidence type="ECO:0000256" key="15">
    <source>
        <dbReference type="ARBA" id="ARBA00023306"/>
    </source>
</evidence>
<accession>A0A7U2NPL3</accession>
<gene>
    <name evidence="18" type="ORF">JI435_132690</name>
</gene>
<feature type="region of interest" description="Disordered" evidence="17">
    <location>
        <begin position="386"/>
        <end position="414"/>
    </location>
</feature>
<evidence type="ECO:0000256" key="17">
    <source>
        <dbReference type="SAM" id="MobiDB-lite"/>
    </source>
</evidence>
<evidence type="ECO:0000256" key="7">
    <source>
        <dbReference type="ARBA" id="ARBA00022490"/>
    </source>
</evidence>
<name>A0A7U2NPL3_PHANO</name>
<feature type="compositionally biased region" description="Polar residues" evidence="17">
    <location>
        <begin position="134"/>
        <end position="145"/>
    </location>
</feature>
<evidence type="ECO:0000256" key="2">
    <source>
        <dbReference type="ARBA" id="ARBA00004186"/>
    </source>
</evidence>
<dbReference type="PANTHER" id="PTHR28200:SF1">
    <property type="entry name" value="DASH COMPLEX SUBUNIT ASK1"/>
    <property type="match status" value="1"/>
</dbReference>
<dbReference type="GO" id="GO:0072686">
    <property type="term" value="C:mitotic spindle"/>
    <property type="evidence" value="ECO:0007669"/>
    <property type="project" value="InterPro"/>
</dbReference>
<evidence type="ECO:0000256" key="3">
    <source>
        <dbReference type="ARBA" id="ARBA00004629"/>
    </source>
</evidence>
<dbReference type="GO" id="GO:0008608">
    <property type="term" value="P:attachment of spindle microtubules to kinetochore"/>
    <property type="evidence" value="ECO:0007669"/>
    <property type="project" value="InterPro"/>
</dbReference>
<dbReference type="Pfam" id="PF08655">
    <property type="entry name" value="DASH_Ask1"/>
    <property type="match status" value="1"/>
</dbReference>
<dbReference type="GO" id="GO:0005874">
    <property type="term" value="C:microtubule"/>
    <property type="evidence" value="ECO:0007669"/>
    <property type="project" value="UniProtKB-KW"/>
</dbReference>
<evidence type="ECO:0000256" key="6">
    <source>
        <dbReference type="ARBA" id="ARBA00022454"/>
    </source>
</evidence>
<keyword evidence="16" id="KW-0137">Centromere</keyword>
<protein>
    <recommendedName>
        <fullName evidence="5">DASH complex subunit ASK1</fullName>
    </recommendedName>
</protein>
<keyword evidence="8" id="KW-0132">Cell division</keyword>
<evidence type="ECO:0000256" key="13">
    <source>
        <dbReference type="ARBA" id="ARBA00023212"/>
    </source>
</evidence>
<feature type="region of interest" description="Disordered" evidence="17">
    <location>
        <begin position="84"/>
        <end position="232"/>
    </location>
</feature>
<feature type="compositionally biased region" description="Acidic residues" evidence="17">
    <location>
        <begin position="336"/>
        <end position="346"/>
    </location>
</feature>
<proteinExistence type="inferred from homology"/>
<dbReference type="Proteomes" id="UP000663193">
    <property type="component" value="Chromosome 19"/>
</dbReference>
<keyword evidence="9" id="KW-0493">Microtubule</keyword>
<evidence type="ECO:0000256" key="16">
    <source>
        <dbReference type="ARBA" id="ARBA00023328"/>
    </source>
</evidence>
<keyword evidence="6" id="KW-0158">Chromosome</keyword>
<evidence type="ECO:0000256" key="8">
    <source>
        <dbReference type="ARBA" id="ARBA00022618"/>
    </source>
</evidence>
<evidence type="ECO:0000313" key="19">
    <source>
        <dbReference type="Proteomes" id="UP000663193"/>
    </source>
</evidence>
<keyword evidence="10" id="KW-0498">Mitosis</keyword>
<dbReference type="AlphaFoldDB" id="A0A7U2NPL3"/>
<dbReference type="VEuPathDB" id="FungiDB:JI435_132690"/>
<evidence type="ECO:0000313" key="18">
    <source>
        <dbReference type="EMBL" id="QRD05837.1"/>
    </source>
</evidence>
<evidence type="ECO:0000256" key="9">
    <source>
        <dbReference type="ARBA" id="ARBA00022701"/>
    </source>
</evidence>
<feature type="compositionally biased region" description="Low complexity" evidence="17">
    <location>
        <begin position="264"/>
        <end position="279"/>
    </location>
</feature>
<feature type="compositionally biased region" description="Acidic residues" evidence="17">
    <location>
        <begin position="86"/>
        <end position="112"/>
    </location>
</feature>
<dbReference type="OMA" id="TIQFHIP"/>
<dbReference type="EMBL" id="CP069041">
    <property type="protein sequence ID" value="QRD05837.1"/>
    <property type="molecule type" value="Genomic_DNA"/>
</dbReference>
<evidence type="ECO:0000256" key="14">
    <source>
        <dbReference type="ARBA" id="ARBA00023242"/>
    </source>
</evidence>
<evidence type="ECO:0000256" key="1">
    <source>
        <dbReference type="ARBA" id="ARBA00004123"/>
    </source>
</evidence>
<feature type="region of interest" description="Disordered" evidence="17">
    <location>
        <begin position="251"/>
        <end position="355"/>
    </location>
</feature>
<comment type="subcellular location">
    <subcellularLocation>
        <location evidence="3">Chromosome</location>
        <location evidence="3">Centromere</location>
        <location evidence="3">Kinetochore</location>
    </subcellularLocation>
    <subcellularLocation>
        <location evidence="2">Cytoplasm</location>
        <location evidence="2">Cytoskeleton</location>
        <location evidence="2">Spindle</location>
    </subcellularLocation>
    <subcellularLocation>
        <location evidence="1">Nucleus</location>
    </subcellularLocation>
</comment>
<keyword evidence="11" id="KW-0159">Chromosome partition</keyword>
<dbReference type="InterPro" id="IPR013964">
    <property type="entry name" value="DASH_Ask1"/>
</dbReference>
<keyword evidence="7" id="KW-0963">Cytoplasm</keyword>
<evidence type="ECO:0000256" key="10">
    <source>
        <dbReference type="ARBA" id="ARBA00022776"/>
    </source>
</evidence>
<keyword evidence="14" id="KW-0539">Nucleus</keyword>
<dbReference type="OrthoDB" id="5573898at2759"/>
<evidence type="ECO:0000256" key="4">
    <source>
        <dbReference type="ARBA" id="ARBA00010731"/>
    </source>
</evidence>
<keyword evidence="12" id="KW-0995">Kinetochore</keyword>
<comment type="similarity">
    <text evidence="4">Belongs to the DASH complex ASK1 family.</text>
</comment>
<evidence type="ECO:0000256" key="5">
    <source>
        <dbReference type="ARBA" id="ARBA00014520"/>
    </source>
</evidence>
<keyword evidence="19" id="KW-1185">Reference proteome</keyword>
<dbReference type="GO" id="GO:0051301">
    <property type="term" value="P:cell division"/>
    <property type="evidence" value="ECO:0007669"/>
    <property type="project" value="UniProtKB-KW"/>
</dbReference>
<organism evidence="18 19">
    <name type="scientific">Phaeosphaeria nodorum (strain SN15 / ATCC MYA-4574 / FGSC 10173)</name>
    <name type="common">Glume blotch fungus</name>
    <name type="synonym">Parastagonospora nodorum</name>
    <dbReference type="NCBI Taxonomy" id="321614"/>
    <lineage>
        <taxon>Eukaryota</taxon>
        <taxon>Fungi</taxon>
        <taxon>Dikarya</taxon>
        <taxon>Ascomycota</taxon>
        <taxon>Pezizomycotina</taxon>
        <taxon>Dothideomycetes</taxon>
        <taxon>Pleosporomycetidae</taxon>
        <taxon>Pleosporales</taxon>
        <taxon>Pleosporineae</taxon>
        <taxon>Phaeosphaeriaceae</taxon>
        <taxon>Parastagonospora</taxon>
    </lineage>
</organism>
<keyword evidence="13" id="KW-0206">Cytoskeleton</keyword>
<feature type="compositionally biased region" description="Polar residues" evidence="17">
    <location>
        <begin position="209"/>
        <end position="220"/>
    </location>
</feature>